<sequence>MAAAAEAAGQLPSAHEADERVRALPTGGWAAVGVLRAGPQTLPGGPRAGKCLAAQKPVAGAGPLTQKRIKAGARDASTLGRRGQVGKGMGVFFHFFYFFYFLCPLFCNFLLNSNAKRKFADYRNAKPW</sequence>
<gene>
    <name evidence="2" type="ORF">Zm00014a_040541</name>
</gene>
<name>A0A3L6F775_MAIZE</name>
<organism evidence="2 3">
    <name type="scientific">Zea mays</name>
    <name type="common">Maize</name>
    <dbReference type="NCBI Taxonomy" id="4577"/>
    <lineage>
        <taxon>Eukaryota</taxon>
        <taxon>Viridiplantae</taxon>
        <taxon>Streptophyta</taxon>
        <taxon>Embryophyta</taxon>
        <taxon>Tracheophyta</taxon>
        <taxon>Spermatophyta</taxon>
        <taxon>Magnoliopsida</taxon>
        <taxon>Liliopsida</taxon>
        <taxon>Poales</taxon>
        <taxon>Poaceae</taxon>
        <taxon>PACMAD clade</taxon>
        <taxon>Panicoideae</taxon>
        <taxon>Andropogonodae</taxon>
        <taxon>Andropogoneae</taxon>
        <taxon>Tripsacinae</taxon>
        <taxon>Zea</taxon>
    </lineage>
</organism>
<evidence type="ECO:0000313" key="3">
    <source>
        <dbReference type="Proteomes" id="UP000251960"/>
    </source>
</evidence>
<evidence type="ECO:0000313" key="2">
    <source>
        <dbReference type="EMBL" id="PWZ29122.1"/>
    </source>
</evidence>
<dbReference type="Proteomes" id="UP000251960">
    <property type="component" value="Chromosome 4"/>
</dbReference>
<keyword evidence="1" id="KW-1133">Transmembrane helix</keyword>
<dbReference type="EMBL" id="NCVQ01000005">
    <property type="protein sequence ID" value="PWZ29122.1"/>
    <property type="molecule type" value="Genomic_DNA"/>
</dbReference>
<accession>A0A3L6F775</accession>
<feature type="transmembrane region" description="Helical" evidence="1">
    <location>
        <begin position="91"/>
        <end position="111"/>
    </location>
</feature>
<evidence type="ECO:0000256" key="1">
    <source>
        <dbReference type="SAM" id="Phobius"/>
    </source>
</evidence>
<protein>
    <submittedName>
        <fullName evidence="2">Uncharacterized protein</fullName>
    </submittedName>
</protein>
<dbReference type="AlphaFoldDB" id="A0A3L6F775"/>
<keyword evidence="1" id="KW-0812">Transmembrane</keyword>
<reference evidence="2 3" key="1">
    <citation type="journal article" date="2018" name="Nat. Genet.">
        <title>Extensive intraspecific gene order and gene structural variations between Mo17 and other maize genomes.</title>
        <authorList>
            <person name="Sun S."/>
            <person name="Zhou Y."/>
            <person name="Chen J."/>
            <person name="Shi J."/>
            <person name="Zhao H."/>
            <person name="Zhao H."/>
            <person name="Song W."/>
            <person name="Zhang M."/>
            <person name="Cui Y."/>
            <person name="Dong X."/>
            <person name="Liu H."/>
            <person name="Ma X."/>
            <person name="Jiao Y."/>
            <person name="Wang B."/>
            <person name="Wei X."/>
            <person name="Stein J.C."/>
            <person name="Glaubitz J.C."/>
            <person name="Lu F."/>
            <person name="Yu G."/>
            <person name="Liang C."/>
            <person name="Fengler K."/>
            <person name="Li B."/>
            <person name="Rafalski A."/>
            <person name="Schnable P.S."/>
            <person name="Ware D.H."/>
            <person name="Buckler E.S."/>
            <person name="Lai J."/>
        </authorList>
    </citation>
    <scope>NUCLEOTIDE SEQUENCE [LARGE SCALE GENOMIC DNA]</scope>
    <source>
        <strain evidence="3">cv. Missouri 17</strain>
        <tissue evidence="2">Seedling</tissue>
    </source>
</reference>
<keyword evidence="1" id="KW-0472">Membrane</keyword>
<proteinExistence type="predicted"/>
<comment type="caution">
    <text evidence="2">The sequence shown here is derived from an EMBL/GenBank/DDBJ whole genome shotgun (WGS) entry which is preliminary data.</text>
</comment>